<gene>
    <name evidence="1" type="ORF">ISF26_23040</name>
</gene>
<dbReference type="Proteomes" id="UP001054846">
    <property type="component" value="Chromosome"/>
</dbReference>
<accession>A0ABY3PLW2</accession>
<evidence type="ECO:0000313" key="1">
    <source>
        <dbReference type="EMBL" id="UFP94574.1"/>
    </source>
</evidence>
<evidence type="ECO:0000313" key="2">
    <source>
        <dbReference type="Proteomes" id="UP001054846"/>
    </source>
</evidence>
<sequence length="70" mass="7561">MSVAGTPFLPTRGTGYMVGAEADLLAGRLFANLALFGSKLYAPLLRSRRCRGREHLALCRNLAPIFPGRA</sequence>
<protein>
    <submittedName>
        <fullName evidence="1">Uncharacterized protein</fullName>
    </submittedName>
</protein>
<keyword evidence="2" id="KW-1185">Reference proteome</keyword>
<reference evidence="1 2" key="1">
    <citation type="journal article" date="2021" name="Genome Biol. Evol.">
        <title>Complete Genome Sequencing of a Novel Gloeobacter Species from a Waterfall Cave in Mexico.</title>
        <authorList>
            <person name="Saw J.H."/>
            <person name="Cardona T."/>
            <person name="Montejano G."/>
        </authorList>
    </citation>
    <scope>NUCLEOTIDE SEQUENCE [LARGE SCALE GENOMIC DNA]</scope>
    <source>
        <strain evidence="1">MG652769</strain>
    </source>
</reference>
<proteinExistence type="predicted"/>
<dbReference type="RefSeq" id="WP_230841621.1">
    <property type="nucleotide sequence ID" value="NZ_CP063845.1"/>
</dbReference>
<organism evidence="1 2">
    <name type="scientific">Gloeobacter morelensis MG652769</name>
    <dbReference type="NCBI Taxonomy" id="2781736"/>
    <lineage>
        <taxon>Bacteria</taxon>
        <taxon>Bacillati</taxon>
        <taxon>Cyanobacteriota</taxon>
        <taxon>Cyanophyceae</taxon>
        <taxon>Gloeobacterales</taxon>
        <taxon>Gloeobacteraceae</taxon>
        <taxon>Gloeobacter</taxon>
        <taxon>Gloeobacter morelensis</taxon>
    </lineage>
</organism>
<name>A0ABY3PLW2_9CYAN</name>
<dbReference type="EMBL" id="CP063845">
    <property type="protein sequence ID" value="UFP94574.1"/>
    <property type="molecule type" value="Genomic_DNA"/>
</dbReference>